<organism evidence="2 3">
    <name type="scientific">Haemaphysalis longicornis</name>
    <name type="common">Bush tick</name>
    <dbReference type="NCBI Taxonomy" id="44386"/>
    <lineage>
        <taxon>Eukaryota</taxon>
        <taxon>Metazoa</taxon>
        <taxon>Ecdysozoa</taxon>
        <taxon>Arthropoda</taxon>
        <taxon>Chelicerata</taxon>
        <taxon>Arachnida</taxon>
        <taxon>Acari</taxon>
        <taxon>Parasitiformes</taxon>
        <taxon>Ixodida</taxon>
        <taxon>Ixodoidea</taxon>
        <taxon>Ixodidae</taxon>
        <taxon>Haemaphysalinae</taxon>
        <taxon>Haemaphysalis</taxon>
    </lineage>
</organism>
<dbReference type="VEuPathDB" id="VectorBase:HLOH_064104"/>
<dbReference type="EMBL" id="JABSTR010000011">
    <property type="protein sequence ID" value="KAH9381364.1"/>
    <property type="molecule type" value="Genomic_DNA"/>
</dbReference>
<evidence type="ECO:0000313" key="3">
    <source>
        <dbReference type="Proteomes" id="UP000821853"/>
    </source>
</evidence>
<feature type="region of interest" description="Disordered" evidence="1">
    <location>
        <begin position="98"/>
        <end position="125"/>
    </location>
</feature>
<protein>
    <submittedName>
        <fullName evidence="2">Uncharacterized protein</fullName>
    </submittedName>
</protein>
<sequence length="161" mass="17488">MEKDGQLHRLQERQAYRAQGVDVKRHQNALGSASEASSFITRQPRFRGDPARAKAAAMTAARELPKCEPRARAINQTRTVERVRAALLRSANRLADGANASLRRLSRAPRSSTRHPPLPVTTGARGPFAITGNGLATLLVTSCGVSPDRFGELRLPKLDTA</sequence>
<comment type="caution">
    <text evidence="2">The sequence shown here is derived from an EMBL/GenBank/DDBJ whole genome shotgun (WGS) entry which is preliminary data.</text>
</comment>
<dbReference type="AlphaFoldDB" id="A0A9J6H3Z5"/>
<evidence type="ECO:0000256" key="1">
    <source>
        <dbReference type="SAM" id="MobiDB-lite"/>
    </source>
</evidence>
<reference evidence="2 3" key="1">
    <citation type="journal article" date="2020" name="Cell">
        <title>Large-Scale Comparative Analyses of Tick Genomes Elucidate Their Genetic Diversity and Vector Capacities.</title>
        <authorList>
            <consortium name="Tick Genome and Microbiome Consortium (TIGMIC)"/>
            <person name="Jia N."/>
            <person name="Wang J."/>
            <person name="Shi W."/>
            <person name="Du L."/>
            <person name="Sun Y."/>
            <person name="Zhan W."/>
            <person name="Jiang J.F."/>
            <person name="Wang Q."/>
            <person name="Zhang B."/>
            <person name="Ji P."/>
            <person name="Bell-Sakyi L."/>
            <person name="Cui X.M."/>
            <person name="Yuan T.T."/>
            <person name="Jiang B.G."/>
            <person name="Yang W.F."/>
            <person name="Lam T.T."/>
            <person name="Chang Q.C."/>
            <person name="Ding S.J."/>
            <person name="Wang X.J."/>
            <person name="Zhu J.G."/>
            <person name="Ruan X.D."/>
            <person name="Zhao L."/>
            <person name="Wei J.T."/>
            <person name="Ye R.Z."/>
            <person name="Que T.C."/>
            <person name="Du C.H."/>
            <person name="Zhou Y.H."/>
            <person name="Cheng J.X."/>
            <person name="Dai P.F."/>
            <person name="Guo W.B."/>
            <person name="Han X.H."/>
            <person name="Huang E.J."/>
            <person name="Li L.F."/>
            <person name="Wei W."/>
            <person name="Gao Y.C."/>
            <person name="Liu J.Z."/>
            <person name="Shao H.Z."/>
            <person name="Wang X."/>
            <person name="Wang C.C."/>
            <person name="Yang T.C."/>
            <person name="Huo Q.B."/>
            <person name="Li W."/>
            <person name="Chen H.Y."/>
            <person name="Chen S.E."/>
            <person name="Zhou L.G."/>
            <person name="Ni X.B."/>
            <person name="Tian J.H."/>
            <person name="Sheng Y."/>
            <person name="Liu T."/>
            <person name="Pan Y.S."/>
            <person name="Xia L.Y."/>
            <person name="Li J."/>
            <person name="Zhao F."/>
            <person name="Cao W.C."/>
        </authorList>
    </citation>
    <scope>NUCLEOTIDE SEQUENCE [LARGE SCALE GENOMIC DNA]</scope>
    <source>
        <strain evidence="2">HaeL-2018</strain>
    </source>
</reference>
<keyword evidence="3" id="KW-1185">Reference proteome</keyword>
<evidence type="ECO:0000313" key="2">
    <source>
        <dbReference type="EMBL" id="KAH9381364.1"/>
    </source>
</evidence>
<feature type="compositionally biased region" description="Low complexity" evidence="1">
    <location>
        <begin position="98"/>
        <end position="111"/>
    </location>
</feature>
<name>A0A9J6H3Z5_HAELO</name>
<gene>
    <name evidence="2" type="ORF">HPB48_020750</name>
</gene>
<accession>A0A9J6H3Z5</accession>
<dbReference type="Proteomes" id="UP000821853">
    <property type="component" value="Chromosome 9"/>
</dbReference>
<proteinExistence type="predicted"/>